<evidence type="ECO:0000313" key="3">
    <source>
        <dbReference type="EMBL" id="RAK52732.1"/>
    </source>
</evidence>
<feature type="domain" description="ASCH" evidence="2">
    <location>
        <begin position="5"/>
        <end position="72"/>
    </location>
</feature>
<dbReference type="PANTHER" id="PTHR39203:SF1">
    <property type="entry name" value="CYTOPLASMIC PROTEIN"/>
    <property type="match status" value="1"/>
</dbReference>
<feature type="region of interest" description="Disordered" evidence="1">
    <location>
        <begin position="23"/>
        <end position="53"/>
    </location>
</feature>
<evidence type="ECO:0000256" key="1">
    <source>
        <dbReference type="SAM" id="MobiDB-lite"/>
    </source>
</evidence>
<dbReference type="PANTHER" id="PTHR39203">
    <property type="entry name" value="CYTOPLASMIC PROTEIN-RELATED"/>
    <property type="match status" value="1"/>
</dbReference>
<comment type="caution">
    <text evidence="3">The sequence shown here is derived from an EMBL/GenBank/DDBJ whole genome shotgun (WGS) entry which is preliminary data.</text>
</comment>
<accession>A0A328AD85</accession>
<reference evidence="4" key="1">
    <citation type="submission" date="2018-05" db="EMBL/GenBank/DDBJ databases">
        <authorList>
            <person name="Li X."/>
        </authorList>
    </citation>
    <scope>NUCLEOTIDE SEQUENCE [LARGE SCALE GENOMIC DNA]</scope>
    <source>
        <strain evidence="4">YIM 73061</strain>
    </source>
</reference>
<dbReference type="Proteomes" id="UP000249725">
    <property type="component" value="Unassembled WGS sequence"/>
</dbReference>
<dbReference type="SUPFAM" id="SSF88697">
    <property type="entry name" value="PUA domain-like"/>
    <property type="match status" value="1"/>
</dbReference>
<keyword evidence="4" id="KW-1185">Reference proteome</keyword>
<dbReference type="InterPro" id="IPR009326">
    <property type="entry name" value="DUF984"/>
</dbReference>
<protein>
    <recommendedName>
        <fullName evidence="2">ASCH domain-containing protein</fullName>
    </recommendedName>
</protein>
<evidence type="ECO:0000313" key="4">
    <source>
        <dbReference type="Proteomes" id="UP000249725"/>
    </source>
</evidence>
<dbReference type="InterPro" id="IPR015947">
    <property type="entry name" value="PUA-like_sf"/>
</dbReference>
<dbReference type="EMBL" id="QFYR01000002">
    <property type="protein sequence ID" value="RAK52732.1"/>
    <property type="molecule type" value="Genomic_DNA"/>
</dbReference>
<name>A0A328AD85_9CAUL</name>
<dbReference type="OrthoDB" id="9807542at2"/>
<proteinExistence type="predicted"/>
<dbReference type="InterPro" id="IPR007374">
    <property type="entry name" value="ASCH_domain"/>
</dbReference>
<dbReference type="RefSeq" id="WP_111515017.1">
    <property type="nucleotide sequence ID" value="NZ_QFYR01000002.1"/>
</dbReference>
<dbReference type="Pfam" id="PF04266">
    <property type="entry name" value="ASCH"/>
    <property type="match status" value="1"/>
</dbReference>
<evidence type="ECO:0000259" key="2">
    <source>
        <dbReference type="Pfam" id="PF04266"/>
    </source>
</evidence>
<dbReference type="Gene3D" id="3.10.400.10">
    <property type="entry name" value="Sulfate adenylyltransferase"/>
    <property type="match status" value="1"/>
</dbReference>
<organism evidence="3 4">
    <name type="scientific">Phenylobacterium deserti</name>
    <dbReference type="NCBI Taxonomy" id="1914756"/>
    <lineage>
        <taxon>Bacteria</taxon>
        <taxon>Pseudomonadati</taxon>
        <taxon>Pseudomonadota</taxon>
        <taxon>Alphaproteobacteria</taxon>
        <taxon>Caulobacterales</taxon>
        <taxon>Caulobacteraceae</taxon>
        <taxon>Phenylobacterium</taxon>
    </lineage>
</organism>
<gene>
    <name evidence="3" type="ORF">DJ018_11120</name>
</gene>
<dbReference type="AlphaFoldDB" id="A0A328AD85"/>
<sequence>MAEDGAGRPRLVLRTTKLSERRLADVDAASAADEGEADQSLSGWRETHRDNLTRNGDFAPDMRLWCERFEIVRVLDHHPRAGTTGA</sequence>